<name>A0A1M6PVK2_9BACT</name>
<organism evidence="1 2">
    <name type="scientific">Desulfatibacillum alkenivorans DSM 16219</name>
    <dbReference type="NCBI Taxonomy" id="1121393"/>
    <lineage>
        <taxon>Bacteria</taxon>
        <taxon>Pseudomonadati</taxon>
        <taxon>Thermodesulfobacteriota</taxon>
        <taxon>Desulfobacteria</taxon>
        <taxon>Desulfobacterales</taxon>
        <taxon>Desulfatibacillaceae</taxon>
        <taxon>Desulfatibacillum</taxon>
    </lineage>
</organism>
<dbReference type="STRING" id="1121393.SAMN02745216_02921"/>
<accession>A0A1M6PVK2</accession>
<dbReference type="RefSeq" id="WP_073476906.1">
    <property type="nucleotide sequence ID" value="NZ_FQZU01000018.1"/>
</dbReference>
<reference evidence="2" key="1">
    <citation type="submission" date="2016-11" db="EMBL/GenBank/DDBJ databases">
        <authorList>
            <person name="Varghese N."/>
            <person name="Submissions S."/>
        </authorList>
    </citation>
    <scope>NUCLEOTIDE SEQUENCE [LARGE SCALE GENOMIC DNA]</scope>
    <source>
        <strain evidence="2">DSM 16219</strain>
    </source>
</reference>
<evidence type="ECO:0000313" key="2">
    <source>
        <dbReference type="Proteomes" id="UP000183994"/>
    </source>
</evidence>
<dbReference type="Pfam" id="PF13801">
    <property type="entry name" value="Metal_resist"/>
    <property type="match status" value="1"/>
</dbReference>
<proteinExistence type="predicted"/>
<protein>
    <submittedName>
        <fullName evidence="1">Heavy-metal resistance</fullName>
    </submittedName>
</protein>
<dbReference type="InterPro" id="IPR025961">
    <property type="entry name" value="Metal_resist"/>
</dbReference>
<keyword evidence="2" id="KW-1185">Reference proteome</keyword>
<gene>
    <name evidence="1" type="ORF">SAMN02745216_02921</name>
</gene>
<dbReference type="PROSITE" id="PS51257">
    <property type="entry name" value="PROKAR_LIPOPROTEIN"/>
    <property type="match status" value="1"/>
</dbReference>
<dbReference type="OrthoDB" id="9881983at2"/>
<dbReference type="Gene3D" id="1.20.120.1490">
    <property type="match status" value="1"/>
</dbReference>
<dbReference type="EMBL" id="FQZU01000018">
    <property type="protein sequence ID" value="SHK11994.1"/>
    <property type="molecule type" value="Genomic_DNA"/>
</dbReference>
<dbReference type="Proteomes" id="UP000183994">
    <property type="component" value="Unassembled WGS sequence"/>
</dbReference>
<sequence length="155" mass="17715">MKMKTKKMPKIFGILVLTMVLGGVLFAGCRDSCRFNHDPEVAALRVEKGLDRALSKLKADEAQQEEIRDIAHLLLEDALTVRQRGKNSRTAMVETLLAEEIDREDLHQQLDEQIRLMTEFAHRTADKLADMSAVLTVEQRNALLEHIKSKREECF</sequence>
<evidence type="ECO:0000313" key="1">
    <source>
        <dbReference type="EMBL" id="SHK11994.1"/>
    </source>
</evidence>
<dbReference type="AlphaFoldDB" id="A0A1M6PVK2"/>